<dbReference type="GO" id="GO:0005576">
    <property type="term" value="C:extracellular region"/>
    <property type="evidence" value="ECO:0007669"/>
    <property type="project" value="UniProtKB-SubCell"/>
</dbReference>
<reference evidence="4 5" key="1">
    <citation type="submission" date="2012-10" db="EMBL/GenBank/DDBJ databases">
        <title>The draft sequence of the Mycobacterium pheli genome.</title>
        <authorList>
            <person name="Pettersson B.M.F."/>
            <person name="Das S."/>
            <person name="Dasgupta S."/>
            <person name="Bhattacharya A."/>
            <person name="Kirsebom L.A."/>
        </authorList>
    </citation>
    <scope>NUCLEOTIDE SEQUENCE [LARGE SCALE GENOMIC DNA]</scope>
    <source>
        <strain evidence="4 5">CCUG 21000</strain>
    </source>
</reference>
<organism evidence="4 5">
    <name type="scientific">Mycolicibacterium phlei DSM 43239 = CCUG 21000</name>
    <dbReference type="NCBI Taxonomy" id="1226750"/>
    <lineage>
        <taxon>Bacteria</taxon>
        <taxon>Bacillati</taxon>
        <taxon>Actinomycetota</taxon>
        <taxon>Actinomycetes</taxon>
        <taxon>Mycobacteriales</taxon>
        <taxon>Mycobacteriaceae</taxon>
        <taxon>Mycolicibacterium</taxon>
    </lineage>
</organism>
<evidence type="ECO:0000313" key="4">
    <source>
        <dbReference type="EMBL" id="KAB7757228.1"/>
    </source>
</evidence>
<evidence type="ECO:0000313" key="5">
    <source>
        <dbReference type="Proteomes" id="UP000325690"/>
    </source>
</evidence>
<dbReference type="SUPFAM" id="SSF53474">
    <property type="entry name" value="alpha/beta-Hydrolases"/>
    <property type="match status" value="1"/>
</dbReference>
<evidence type="ECO:0000256" key="1">
    <source>
        <dbReference type="ARBA" id="ARBA00004613"/>
    </source>
</evidence>
<keyword evidence="3" id="KW-1133">Transmembrane helix</keyword>
<dbReference type="Gene3D" id="3.40.50.1820">
    <property type="entry name" value="alpha/beta hydrolase"/>
    <property type="match status" value="1"/>
</dbReference>
<evidence type="ECO:0008006" key="6">
    <source>
        <dbReference type="Google" id="ProtNLM"/>
    </source>
</evidence>
<dbReference type="PANTHER" id="PTHR48098">
    <property type="entry name" value="ENTEROCHELIN ESTERASE-RELATED"/>
    <property type="match status" value="1"/>
</dbReference>
<dbReference type="InterPro" id="IPR050583">
    <property type="entry name" value="Mycobacterial_A85_antigen"/>
</dbReference>
<accession>A0A5N5V6D3</accession>
<keyword evidence="5" id="KW-1185">Reference proteome</keyword>
<dbReference type="EMBL" id="ANBP01000009">
    <property type="protein sequence ID" value="KAB7757228.1"/>
    <property type="molecule type" value="Genomic_DNA"/>
</dbReference>
<name>A0A5N5V6D3_MYCPH</name>
<comment type="caution">
    <text evidence="4">The sequence shown here is derived from an EMBL/GenBank/DDBJ whole genome shotgun (WGS) entry which is preliminary data.</text>
</comment>
<comment type="subcellular location">
    <subcellularLocation>
        <location evidence="1">Secreted</location>
    </subcellularLocation>
</comment>
<evidence type="ECO:0000256" key="2">
    <source>
        <dbReference type="ARBA" id="ARBA00022525"/>
    </source>
</evidence>
<dbReference type="Pfam" id="PF00756">
    <property type="entry name" value="Esterase"/>
    <property type="match status" value="1"/>
</dbReference>
<dbReference type="InterPro" id="IPR029058">
    <property type="entry name" value="AB_hydrolase_fold"/>
</dbReference>
<keyword evidence="2" id="KW-0964">Secreted</keyword>
<feature type="transmembrane region" description="Helical" evidence="3">
    <location>
        <begin position="21"/>
        <end position="39"/>
    </location>
</feature>
<dbReference type="AlphaFoldDB" id="A0A5N5V6D3"/>
<dbReference type="PANTHER" id="PTHR48098:SF1">
    <property type="entry name" value="DIACYLGLYCEROL ACYLTRANSFERASE_MYCOLYLTRANSFERASE AG85A"/>
    <property type="match status" value="1"/>
</dbReference>
<dbReference type="GO" id="GO:0016747">
    <property type="term" value="F:acyltransferase activity, transferring groups other than amino-acyl groups"/>
    <property type="evidence" value="ECO:0007669"/>
    <property type="project" value="TreeGrafter"/>
</dbReference>
<dbReference type="InterPro" id="IPR000801">
    <property type="entry name" value="Esterase-like"/>
</dbReference>
<gene>
    <name evidence="4" type="ORF">MPHL21000_08565</name>
</gene>
<protein>
    <recommendedName>
        <fullName evidence="6">MPT51 antigen</fullName>
    </recommendedName>
</protein>
<keyword evidence="3" id="KW-0812">Transmembrane</keyword>
<sequence length="313" mass="32986">MIDYLARGHTTELEGGQSMQILFRAILTIALAAGLWTAGTTVAPSARADVEMLMVPSAAMGRDIPVAFQAGGPHAVVLLDAFNAAPDVSNWVTAGNAMNTLAGKGISVVAPAGGAWSMYTNWEADGSKQWETFLADELPNWLAANKGLAPGGHGIVGAAQGGYGAMAMATFHPDRYRFAGSLSGFLAPERTGVDGAITAGLAQYGGVDTRNMWGLPQLGRWKWHSPNVHVQLLADNNTRLWVWSAPAGGCTDPAAMIGYCDIAQGTNREFYQHYRGVGGHNGHFDFPTSGTHDWGSWSAQLAAMAGELAATIR</sequence>
<evidence type="ECO:0000256" key="3">
    <source>
        <dbReference type="SAM" id="Phobius"/>
    </source>
</evidence>
<dbReference type="Proteomes" id="UP000325690">
    <property type="component" value="Unassembled WGS sequence"/>
</dbReference>
<keyword evidence="3" id="KW-0472">Membrane</keyword>
<proteinExistence type="predicted"/>